<accession>A0ABZ0I5Z6</accession>
<evidence type="ECO:0000256" key="2">
    <source>
        <dbReference type="ARBA" id="ARBA00022741"/>
    </source>
</evidence>
<comment type="subcellular location">
    <subcellularLocation>
        <location evidence="5">Cytoplasm</location>
    </subcellularLocation>
</comment>
<dbReference type="Pfam" id="PF01121">
    <property type="entry name" value="CoaE"/>
    <property type="match status" value="1"/>
</dbReference>
<dbReference type="CDD" id="cd02022">
    <property type="entry name" value="DPCK"/>
    <property type="match status" value="1"/>
</dbReference>
<dbReference type="SUPFAM" id="SSF52540">
    <property type="entry name" value="P-loop containing nucleoside triphosphate hydrolases"/>
    <property type="match status" value="1"/>
</dbReference>
<proteinExistence type="inferred from homology"/>
<keyword evidence="3 5" id="KW-0067">ATP-binding</keyword>
<comment type="function">
    <text evidence="5">Catalyzes the phosphorylation of the 3'-hydroxyl group of dephosphocoenzyme A to form coenzyme A.</text>
</comment>
<keyword evidence="5 7" id="KW-0418">Kinase</keyword>
<evidence type="ECO:0000313" key="7">
    <source>
        <dbReference type="EMBL" id="WOJ94942.1"/>
    </source>
</evidence>
<dbReference type="HAMAP" id="MF_00376">
    <property type="entry name" value="Dephospho_CoA_kinase"/>
    <property type="match status" value="1"/>
</dbReference>
<organism evidence="7 8">
    <name type="scientific">Congregibacter variabilis</name>
    <dbReference type="NCBI Taxonomy" id="3081200"/>
    <lineage>
        <taxon>Bacteria</taxon>
        <taxon>Pseudomonadati</taxon>
        <taxon>Pseudomonadota</taxon>
        <taxon>Gammaproteobacteria</taxon>
        <taxon>Cellvibrionales</taxon>
        <taxon>Halieaceae</taxon>
        <taxon>Congregibacter</taxon>
    </lineage>
</organism>
<evidence type="ECO:0000256" key="5">
    <source>
        <dbReference type="HAMAP-Rule" id="MF_00376"/>
    </source>
</evidence>
<keyword evidence="5 7" id="KW-0808">Transferase</keyword>
<keyword evidence="2 5" id="KW-0547">Nucleotide-binding</keyword>
<dbReference type="PANTHER" id="PTHR10695">
    <property type="entry name" value="DEPHOSPHO-COA KINASE-RELATED"/>
    <property type="match status" value="1"/>
</dbReference>
<dbReference type="RefSeq" id="WP_407349575.1">
    <property type="nucleotide sequence ID" value="NZ_CP136864.1"/>
</dbReference>
<name>A0ABZ0I5Z6_9GAMM</name>
<dbReference type="InterPro" id="IPR027417">
    <property type="entry name" value="P-loop_NTPase"/>
</dbReference>
<evidence type="ECO:0000313" key="8">
    <source>
        <dbReference type="Proteomes" id="UP001626537"/>
    </source>
</evidence>
<evidence type="ECO:0000256" key="6">
    <source>
        <dbReference type="NCBIfam" id="TIGR00152"/>
    </source>
</evidence>
<sequence>MSKALRVGITGGIGSGKSAVTERLQSRGIEVVDADIVAREVVEAGSSALEKIAQHFGKEVISADGNLDRAALRRIVFSDPDQRLWLERLTHPLIGESIAQQLATAASSYAVLSSPLLLESSQRDFVDHIVVVDVPESVQISRTKARDNNSEELVRAIMAAQMSRDSRLAAADTVIDNSGALAELDQQVTALHEKLLRLSAAR</sequence>
<evidence type="ECO:0000256" key="4">
    <source>
        <dbReference type="ARBA" id="ARBA00022993"/>
    </source>
</evidence>
<dbReference type="PANTHER" id="PTHR10695:SF46">
    <property type="entry name" value="BIFUNCTIONAL COENZYME A SYNTHASE-RELATED"/>
    <property type="match status" value="1"/>
</dbReference>
<dbReference type="Gene3D" id="3.40.50.300">
    <property type="entry name" value="P-loop containing nucleotide triphosphate hydrolases"/>
    <property type="match status" value="1"/>
</dbReference>
<evidence type="ECO:0000256" key="1">
    <source>
        <dbReference type="ARBA" id="ARBA00009018"/>
    </source>
</evidence>
<comment type="catalytic activity">
    <reaction evidence="5">
        <text>3'-dephospho-CoA + ATP = ADP + CoA + H(+)</text>
        <dbReference type="Rhea" id="RHEA:18245"/>
        <dbReference type="ChEBI" id="CHEBI:15378"/>
        <dbReference type="ChEBI" id="CHEBI:30616"/>
        <dbReference type="ChEBI" id="CHEBI:57287"/>
        <dbReference type="ChEBI" id="CHEBI:57328"/>
        <dbReference type="ChEBI" id="CHEBI:456216"/>
        <dbReference type="EC" id="2.7.1.24"/>
    </reaction>
</comment>
<keyword evidence="8" id="KW-1185">Reference proteome</keyword>
<dbReference type="EC" id="2.7.1.24" evidence="5 6"/>
<evidence type="ECO:0000256" key="3">
    <source>
        <dbReference type="ARBA" id="ARBA00022840"/>
    </source>
</evidence>
<dbReference type="InterPro" id="IPR001977">
    <property type="entry name" value="Depp_CoAkinase"/>
</dbReference>
<protein>
    <recommendedName>
        <fullName evidence="5 6">Dephospho-CoA kinase</fullName>
        <ecNumber evidence="5 6">2.7.1.24</ecNumber>
    </recommendedName>
    <alternativeName>
        <fullName evidence="5">Dephosphocoenzyme A kinase</fullName>
    </alternativeName>
</protein>
<dbReference type="NCBIfam" id="TIGR00152">
    <property type="entry name" value="dephospho-CoA kinase"/>
    <property type="match status" value="1"/>
</dbReference>
<comment type="pathway">
    <text evidence="5">Cofactor biosynthesis; coenzyme A biosynthesis; CoA from (R)-pantothenate: step 5/5.</text>
</comment>
<gene>
    <name evidence="5 7" type="primary">coaE</name>
    <name evidence="7" type="ORF">R0135_07165</name>
</gene>
<dbReference type="EMBL" id="CP136864">
    <property type="protein sequence ID" value="WOJ94942.1"/>
    <property type="molecule type" value="Genomic_DNA"/>
</dbReference>
<dbReference type="GO" id="GO:0004140">
    <property type="term" value="F:dephospho-CoA kinase activity"/>
    <property type="evidence" value="ECO:0007669"/>
    <property type="project" value="UniProtKB-EC"/>
</dbReference>
<feature type="binding site" evidence="5">
    <location>
        <begin position="14"/>
        <end position="19"/>
    </location>
    <ligand>
        <name>ATP</name>
        <dbReference type="ChEBI" id="CHEBI:30616"/>
    </ligand>
</feature>
<reference evidence="7 8" key="1">
    <citation type="submission" date="2023-10" db="EMBL/GenBank/DDBJ databases">
        <title>Two novel species belonging to the OM43/NOR5 clade.</title>
        <authorList>
            <person name="Park M."/>
        </authorList>
    </citation>
    <scope>NUCLEOTIDE SEQUENCE [LARGE SCALE GENOMIC DNA]</scope>
    <source>
        <strain evidence="7 8">IMCC43200</strain>
    </source>
</reference>
<keyword evidence="4 5" id="KW-0173">Coenzyme A biosynthesis</keyword>
<dbReference type="Proteomes" id="UP001626537">
    <property type="component" value="Chromosome"/>
</dbReference>
<comment type="similarity">
    <text evidence="1 5">Belongs to the CoaE family.</text>
</comment>
<keyword evidence="5" id="KW-0963">Cytoplasm</keyword>
<dbReference type="PROSITE" id="PS51219">
    <property type="entry name" value="DPCK"/>
    <property type="match status" value="1"/>
</dbReference>